<dbReference type="SUPFAM" id="SSF57716">
    <property type="entry name" value="Glucocorticoid receptor-like (DNA-binding domain)"/>
    <property type="match status" value="1"/>
</dbReference>
<dbReference type="FunFam" id="3.30.50.10:FF:000030">
    <property type="entry name" value="Nuclear Hormone Receptor family"/>
    <property type="match status" value="1"/>
</dbReference>
<dbReference type="InterPro" id="IPR013088">
    <property type="entry name" value="Znf_NHR/GATA"/>
</dbReference>
<dbReference type="Pfam" id="PF00105">
    <property type="entry name" value="zf-C4"/>
    <property type="match status" value="1"/>
</dbReference>
<feature type="compositionally biased region" description="Low complexity" evidence="11">
    <location>
        <begin position="1"/>
        <end position="10"/>
    </location>
</feature>
<dbReference type="AlphaFoldDB" id="A0A0K0EDF5"/>
<dbReference type="STRING" id="6248.A0A0K0EDF5"/>
<dbReference type="WBParaSite" id="SSTP_0000751800.1">
    <property type="protein sequence ID" value="SSTP_0000751800.1"/>
    <property type="gene ID" value="SSTP_0000751800"/>
</dbReference>
<dbReference type="GO" id="GO:0000978">
    <property type="term" value="F:RNA polymerase II cis-regulatory region sequence-specific DNA binding"/>
    <property type="evidence" value="ECO:0007669"/>
    <property type="project" value="TreeGrafter"/>
</dbReference>
<keyword evidence="6" id="KW-0805">Transcription regulation</keyword>
<dbReference type="InterPro" id="IPR050234">
    <property type="entry name" value="Nuclear_hormone_rcpt_NR1"/>
</dbReference>
<feature type="domain" description="Nuclear receptor" evidence="12">
    <location>
        <begin position="33"/>
        <end position="108"/>
    </location>
</feature>
<dbReference type="GO" id="GO:0008270">
    <property type="term" value="F:zinc ion binding"/>
    <property type="evidence" value="ECO:0007669"/>
    <property type="project" value="UniProtKB-KW"/>
</dbReference>
<protein>
    <submittedName>
        <fullName evidence="16">Nuclear receptor domain-containing protein</fullName>
    </submittedName>
</protein>
<dbReference type="InterPro" id="IPR035500">
    <property type="entry name" value="NHR-like_dom_sf"/>
</dbReference>
<dbReference type="WBParaSite" id="TCONS_00009510.p1">
    <property type="protein sequence ID" value="TCONS_00009510.p1"/>
    <property type="gene ID" value="XLOC_007314"/>
</dbReference>
<dbReference type="InterPro" id="IPR001628">
    <property type="entry name" value="Znf_hrmn_rcpt"/>
</dbReference>
<evidence type="ECO:0000259" key="12">
    <source>
        <dbReference type="PROSITE" id="PS51030"/>
    </source>
</evidence>
<dbReference type="PANTHER" id="PTHR24082">
    <property type="entry name" value="NUCLEAR HORMONE RECEPTOR"/>
    <property type="match status" value="1"/>
</dbReference>
<comment type="similarity">
    <text evidence="2">Belongs to the nuclear hormone receptor family. NR1 subfamily.</text>
</comment>
<dbReference type="Gene3D" id="1.10.565.10">
    <property type="entry name" value="Retinoid X Receptor"/>
    <property type="match status" value="1"/>
</dbReference>
<evidence type="ECO:0000256" key="5">
    <source>
        <dbReference type="ARBA" id="ARBA00022833"/>
    </source>
</evidence>
<comment type="subcellular location">
    <subcellularLocation>
        <location evidence="1">Nucleus</location>
    </subcellularLocation>
</comment>
<evidence type="ECO:0000313" key="15">
    <source>
        <dbReference type="WBParaSite" id="SSTP_0000751800.1"/>
    </source>
</evidence>
<keyword evidence="4" id="KW-0863">Zinc-finger</keyword>
<evidence type="ECO:0000256" key="3">
    <source>
        <dbReference type="ARBA" id="ARBA00022723"/>
    </source>
</evidence>
<keyword evidence="10" id="KW-0539">Nucleus</keyword>
<accession>A0A0K0EDF5</accession>
<keyword evidence="8" id="KW-0804">Transcription</keyword>
<feature type="region of interest" description="Disordered" evidence="11">
    <location>
        <begin position="1"/>
        <end position="24"/>
    </location>
</feature>
<dbReference type="PANTHER" id="PTHR24082:SF473">
    <property type="entry name" value="ECDYSONE-INDUCED PROTEIN 75B, ISOFORM B"/>
    <property type="match status" value="1"/>
</dbReference>
<evidence type="ECO:0000256" key="8">
    <source>
        <dbReference type="ARBA" id="ARBA00023163"/>
    </source>
</evidence>
<evidence type="ECO:0000256" key="11">
    <source>
        <dbReference type="SAM" id="MobiDB-lite"/>
    </source>
</evidence>
<sequence length="364" mass="42403">MSSSSSASSSPCGNSPKNRNKGTPYIPSYLEKGQLCNVCGDEATGLHYRAITCEGCKGFFRRTVQRKLVYTCKEDEKCEINKTTRNICQRCRFLKCISSGMSTESVLNDNERTAKRQLIKENRERKKIEQIYEIFQKKSSITDLESFEPLYKMITFSYCNTIDVPLKIDYLPGVENNENIKWHCIMAPIIKRTLSFARSLEVFTSLTVDEQELLLSKESWLEIQLLRLLHQYDPEKKCFVSFETGKKIYPDEIQINKTFMRDMQNLADSFIKLQFDNSQLAMISAIFIINPDIIDNNHYAMEHHNKFWRCLQCLTEHNPSYSPQLSRWPRILSKISQFRILVNRHLPSFMTASNANDIEKIFTL</sequence>
<dbReference type="PRINTS" id="PR00398">
    <property type="entry name" value="STRDHORMONER"/>
</dbReference>
<dbReference type="SMART" id="SM00430">
    <property type="entry name" value="HOLI"/>
    <property type="match status" value="1"/>
</dbReference>
<evidence type="ECO:0000256" key="7">
    <source>
        <dbReference type="ARBA" id="ARBA00023125"/>
    </source>
</evidence>
<dbReference type="SMART" id="SM00399">
    <property type="entry name" value="ZnF_C4"/>
    <property type="match status" value="1"/>
</dbReference>
<reference evidence="15" key="1">
    <citation type="submission" date="2015-08" db="UniProtKB">
        <authorList>
            <consortium name="WormBaseParasite"/>
        </authorList>
    </citation>
    <scope>IDENTIFICATION</scope>
</reference>
<dbReference type="GO" id="GO:0009755">
    <property type="term" value="P:hormone-mediated signaling pathway"/>
    <property type="evidence" value="ECO:0007669"/>
    <property type="project" value="TreeGrafter"/>
</dbReference>
<dbReference type="PROSITE" id="PS51030">
    <property type="entry name" value="NUCLEAR_REC_DBD_2"/>
    <property type="match status" value="1"/>
</dbReference>
<dbReference type="Gene3D" id="3.30.50.10">
    <property type="entry name" value="Erythroid Transcription Factor GATA-1, subunit A"/>
    <property type="match status" value="1"/>
</dbReference>
<dbReference type="GO" id="GO:0000122">
    <property type="term" value="P:negative regulation of transcription by RNA polymerase II"/>
    <property type="evidence" value="ECO:0007669"/>
    <property type="project" value="TreeGrafter"/>
</dbReference>
<dbReference type="CDD" id="cd06961">
    <property type="entry name" value="NR_DBD_TR"/>
    <property type="match status" value="1"/>
</dbReference>
<dbReference type="PRINTS" id="PR00047">
    <property type="entry name" value="STROIDFINGER"/>
</dbReference>
<dbReference type="PROSITE" id="PS00031">
    <property type="entry name" value="NUCLEAR_REC_DBD_1"/>
    <property type="match status" value="1"/>
</dbReference>
<feature type="domain" description="NR LBD" evidence="13">
    <location>
        <begin position="136"/>
        <end position="364"/>
    </location>
</feature>
<evidence type="ECO:0000256" key="9">
    <source>
        <dbReference type="ARBA" id="ARBA00023170"/>
    </source>
</evidence>
<dbReference type="GO" id="GO:0045944">
    <property type="term" value="P:positive regulation of transcription by RNA polymerase II"/>
    <property type="evidence" value="ECO:0007669"/>
    <property type="project" value="TreeGrafter"/>
</dbReference>
<keyword evidence="3" id="KW-0479">Metal-binding</keyword>
<dbReference type="PROSITE" id="PS51843">
    <property type="entry name" value="NR_LBD"/>
    <property type="match status" value="1"/>
</dbReference>
<dbReference type="PRINTS" id="PR00546">
    <property type="entry name" value="THYROIDHORMR"/>
</dbReference>
<dbReference type="Proteomes" id="UP000035681">
    <property type="component" value="Unplaced"/>
</dbReference>
<name>A0A0K0EDF5_STRER</name>
<keyword evidence="9" id="KW-0675">Receptor</keyword>
<evidence type="ECO:0000256" key="1">
    <source>
        <dbReference type="ARBA" id="ARBA00004123"/>
    </source>
</evidence>
<dbReference type="GO" id="GO:0030154">
    <property type="term" value="P:cell differentiation"/>
    <property type="evidence" value="ECO:0007669"/>
    <property type="project" value="TreeGrafter"/>
</dbReference>
<dbReference type="InterPro" id="IPR000536">
    <property type="entry name" value="Nucl_hrmn_rcpt_lig-bd"/>
</dbReference>
<evidence type="ECO:0000256" key="2">
    <source>
        <dbReference type="ARBA" id="ARBA00008092"/>
    </source>
</evidence>
<evidence type="ECO:0000256" key="6">
    <source>
        <dbReference type="ARBA" id="ARBA00023015"/>
    </source>
</evidence>
<evidence type="ECO:0000259" key="13">
    <source>
        <dbReference type="PROSITE" id="PS51843"/>
    </source>
</evidence>
<keyword evidence="5" id="KW-0862">Zinc</keyword>
<dbReference type="InterPro" id="IPR001723">
    <property type="entry name" value="Nuclear_hrmn_rcpt"/>
</dbReference>
<dbReference type="InterPro" id="IPR001728">
    <property type="entry name" value="ThyrH_rcpt"/>
</dbReference>
<keyword evidence="14" id="KW-1185">Reference proteome</keyword>
<dbReference type="GO" id="GO:0005634">
    <property type="term" value="C:nucleus"/>
    <property type="evidence" value="ECO:0007669"/>
    <property type="project" value="UniProtKB-SubCell"/>
</dbReference>
<organism evidence="15">
    <name type="scientific">Strongyloides stercoralis</name>
    <name type="common">Threadworm</name>
    <dbReference type="NCBI Taxonomy" id="6248"/>
    <lineage>
        <taxon>Eukaryota</taxon>
        <taxon>Metazoa</taxon>
        <taxon>Ecdysozoa</taxon>
        <taxon>Nematoda</taxon>
        <taxon>Chromadorea</taxon>
        <taxon>Rhabditida</taxon>
        <taxon>Tylenchina</taxon>
        <taxon>Panagrolaimomorpha</taxon>
        <taxon>Strongyloidoidea</taxon>
        <taxon>Strongyloididae</taxon>
        <taxon>Strongyloides</taxon>
    </lineage>
</organism>
<evidence type="ECO:0000256" key="4">
    <source>
        <dbReference type="ARBA" id="ARBA00022771"/>
    </source>
</evidence>
<evidence type="ECO:0000313" key="14">
    <source>
        <dbReference type="Proteomes" id="UP000035681"/>
    </source>
</evidence>
<dbReference type="GO" id="GO:0004879">
    <property type="term" value="F:nuclear receptor activity"/>
    <property type="evidence" value="ECO:0007669"/>
    <property type="project" value="InterPro"/>
</dbReference>
<evidence type="ECO:0000256" key="10">
    <source>
        <dbReference type="ARBA" id="ARBA00023242"/>
    </source>
</evidence>
<evidence type="ECO:0000313" key="16">
    <source>
        <dbReference type="WBParaSite" id="TCONS_00009510.p1"/>
    </source>
</evidence>
<dbReference type="SUPFAM" id="SSF48508">
    <property type="entry name" value="Nuclear receptor ligand-binding domain"/>
    <property type="match status" value="1"/>
</dbReference>
<keyword evidence="7" id="KW-0238">DNA-binding</keyword>
<proteinExistence type="inferred from homology"/>